<dbReference type="GO" id="GO:0016740">
    <property type="term" value="F:transferase activity"/>
    <property type="evidence" value="ECO:0007669"/>
    <property type="project" value="UniProtKB-KW"/>
</dbReference>
<gene>
    <name evidence="3" type="ORF">FRZ61_14460</name>
</gene>
<dbReference type="KEGG" id="hadh:FRZ61_14460"/>
<evidence type="ECO:0000313" key="4">
    <source>
        <dbReference type="Proteomes" id="UP000325797"/>
    </source>
</evidence>
<dbReference type="PROSITE" id="PS50404">
    <property type="entry name" value="GST_NTER"/>
    <property type="match status" value="1"/>
</dbReference>
<organism evidence="3 4">
    <name type="scientific">Hypericibacter adhaerens</name>
    <dbReference type="NCBI Taxonomy" id="2602016"/>
    <lineage>
        <taxon>Bacteria</taxon>
        <taxon>Pseudomonadati</taxon>
        <taxon>Pseudomonadota</taxon>
        <taxon>Alphaproteobacteria</taxon>
        <taxon>Rhodospirillales</taxon>
        <taxon>Dongiaceae</taxon>
        <taxon>Hypericibacter</taxon>
    </lineage>
</organism>
<keyword evidence="4" id="KW-1185">Reference proteome</keyword>
<evidence type="ECO:0000259" key="2">
    <source>
        <dbReference type="PROSITE" id="PS50405"/>
    </source>
</evidence>
<sequence>MGEGKPVVLYAVDYSVYGRMAELTLIEKGVAYRVETVDIFKGAPPEYLKLHPFAKIPALVHGDFKLYETAAITRYVDEAFPGPALQPKDPEGRARLVQIVNIVDHYGYRPLIWDIMVERLVAPTEGRAPDEAKIAATIPWAQTFLRALSDLMVGPYLQGEAVTLADLHLAAIIAYFRLAPEGRLLLAQAPKLADWWTLMAERPSLQHTRYPLEKQAA</sequence>
<dbReference type="PROSITE" id="PS50405">
    <property type="entry name" value="GST_CTER"/>
    <property type="match status" value="1"/>
</dbReference>
<feature type="domain" description="GST C-terminal" evidence="2">
    <location>
        <begin position="89"/>
        <end position="217"/>
    </location>
</feature>
<reference evidence="3 4" key="1">
    <citation type="submission" date="2019-08" db="EMBL/GenBank/DDBJ databases">
        <title>Hyperibacter terrae gen. nov., sp. nov. and Hyperibacter viscosus sp. nov., two new members in the family Rhodospirillaceae isolated from the rhizosphere of Hypericum perforatum.</title>
        <authorList>
            <person name="Noviana Z."/>
        </authorList>
    </citation>
    <scope>NUCLEOTIDE SEQUENCE [LARGE SCALE GENOMIC DNA]</scope>
    <source>
        <strain evidence="3 4">R5959</strain>
    </source>
</reference>
<dbReference type="Pfam" id="PF13417">
    <property type="entry name" value="GST_N_3"/>
    <property type="match status" value="1"/>
</dbReference>
<feature type="domain" description="GST N-terminal" evidence="1">
    <location>
        <begin position="5"/>
        <end position="84"/>
    </location>
</feature>
<proteinExistence type="predicted"/>
<accession>A0A5J6MWM5</accession>
<dbReference type="InterPro" id="IPR036249">
    <property type="entry name" value="Thioredoxin-like_sf"/>
</dbReference>
<dbReference type="RefSeq" id="WP_151116104.1">
    <property type="nucleotide sequence ID" value="NZ_CP042582.1"/>
</dbReference>
<dbReference type="Gene3D" id="1.20.1050.10">
    <property type="match status" value="1"/>
</dbReference>
<dbReference type="SUPFAM" id="SSF47616">
    <property type="entry name" value="GST C-terminal domain-like"/>
    <property type="match status" value="1"/>
</dbReference>
<dbReference type="Pfam" id="PF14497">
    <property type="entry name" value="GST_C_3"/>
    <property type="match status" value="1"/>
</dbReference>
<dbReference type="SFLD" id="SFLDS00019">
    <property type="entry name" value="Glutathione_Transferase_(cytos"/>
    <property type="match status" value="1"/>
</dbReference>
<dbReference type="EMBL" id="CP042582">
    <property type="protein sequence ID" value="QEX21517.1"/>
    <property type="molecule type" value="Genomic_DNA"/>
</dbReference>
<dbReference type="GO" id="GO:0005737">
    <property type="term" value="C:cytoplasm"/>
    <property type="evidence" value="ECO:0007669"/>
    <property type="project" value="TreeGrafter"/>
</dbReference>
<protein>
    <submittedName>
        <fullName evidence="3">Glutathione S-transferase</fullName>
    </submittedName>
</protein>
<name>A0A5J6MWM5_9PROT</name>
<dbReference type="InterPro" id="IPR036282">
    <property type="entry name" value="Glutathione-S-Trfase_C_sf"/>
</dbReference>
<dbReference type="InterPro" id="IPR004045">
    <property type="entry name" value="Glutathione_S-Trfase_N"/>
</dbReference>
<evidence type="ECO:0000313" key="3">
    <source>
        <dbReference type="EMBL" id="QEX21517.1"/>
    </source>
</evidence>
<dbReference type="InterPro" id="IPR040079">
    <property type="entry name" value="Glutathione_S-Trfase"/>
</dbReference>
<dbReference type="PANTHER" id="PTHR43968">
    <property type="match status" value="1"/>
</dbReference>
<dbReference type="OrthoDB" id="9797500at2"/>
<dbReference type="CDD" id="cd00299">
    <property type="entry name" value="GST_C_family"/>
    <property type="match status" value="1"/>
</dbReference>
<evidence type="ECO:0000259" key="1">
    <source>
        <dbReference type="PROSITE" id="PS50404"/>
    </source>
</evidence>
<dbReference type="Gene3D" id="3.40.30.10">
    <property type="entry name" value="Glutaredoxin"/>
    <property type="match status" value="1"/>
</dbReference>
<keyword evidence="3" id="KW-0808">Transferase</keyword>
<dbReference type="Proteomes" id="UP000325797">
    <property type="component" value="Chromosome"/>
</dbReference>
<dbReference type="AlphaFoldDB" id="A0A5J6MWM5"/>
<dbReference type="SUPFAM" id="SSF52833">
    <property type="entry name" value="Thioredoxin-like"/>
    <property type="match status" value="1"/>
</dbReference>
<dbReference type="InterPro" id="IPR050983">
    <property type="entry name" value="GST_Omega/HSP26"/>
</dbReference>
<dbReference type="PANTHER" id="PTHR43968:SF6">
    <property type="entry name" value="GLUTATHIONE S-TRANSFERASE OMEGA"/>
    <property type="match status" value="1"/>
</dbReference>
<dbReference type="InterPro" id="IPR010987">
    <property type="entry name" value="Glutathione-S-Trfase_C-like"/>
</dbReference>
<dbReference type="InterPro" id="IPR004046">
    <property type="entry name" value="GST_C"/>
</dbReference>
<dbReference type="SFLD" id="SFLDG00358">
    <property type="entry name" value="Main_(cytGST)"/>
    <property type="match status" value="1"/>
</dbReference>